<protein>
    <submittedName>
        <fullName evidence="5">PSer/pThr/pTyr-binding forkhead associated (FHA) protein</fullName>
    </submittedName>
</protein>
<evidence type="ECO:0000313" key="6">
    <source>
        <dbReference type="Proteomes" id="UP000560081"/>
    </source>
</evidence>
<accession>A0A7W7L650</accession>
<dbReference type="CDD" id="cd00060">
    <property type="entry name" value="FHA"/>
    <property type="match status" value="1"/>
</dbReference>
<dbReference type="Pfam" id="PF12401">
    <property type="entry name" value="FhaA_N"/>
    <property type="match status" value="1"/>
</dbReference>
<dbReference type="EMBL" id="JACHMC010000001">
    <property type="protein sequence ID" value="MBB4883766.1"/>
    <property type="molecule type" value="Genomic_DNA"/>
</dbReference>
<feature type="compositionally biased region" description="Pro residues" evidence="3">
    <location>
        <begin position="179"/>
        <end position="193"/>
    </location>
</feature>
<dbReference type="InterPro" id="IPR042287">
    <property type="entry name" value="FhaA_N_sf"/>
</dbReference>
<dbReference type="PROSITE" id="PS50006">
    <property type="entry name" value="FHA_DOMAIN"/>
    <property type="match status" value="1"/>
</dbReference>
<gene>
    <name evidence="5" type="ORF">BJ976_002117</name>
</gene>
<evidence type="ECO:0000256" key="3">
    <source>
        <dbReference type="SAM" id="MobiDB-lite"/>
    </source>
</evidence>
<dbReference type="InterPro" id="IPR022128">
    <property type="entry name" value="FhaA_N"/>
</dbReference>
<keyword evidence="2" id="KW-0694">RNA-binding</keyword>
<evidence type="ECO:0000259" key="4">
    <source>
        <dbReference type="PROSITE" id="PS50006"/>
    </source>
</evidence>
<dbReference type="Proteomes" id="UP000560081">
    <property type="component" value="Unassembled WGS sequence"/>
</dbReference>
<comment type="caution">
    <text evidence="5">The sequence shown here is derived from an EMBL/GenBank/DDBJ whole genome shotgun (WGS) entry which is preliminary data.</text>
</comment>
<sequence length="314" mass="33021">MGLLDNLERGLEKAVRSAFSAGGARAVQPVEIASALRQEMDDESFALSEGHTVAPNDFTVHFSPADFERARTWGSTLASELCDEVIRHAQAQGYSLPGSVRVAFHADDAVRPGRIDVVSRLDDGSRTQAPAVAPAPQARPAAPARPTASAEALDGAPHRSASAPRRASSPAAPAARPAPRVPSPAPRSAPARPPASADDATLVMPRGGGRPRPAVPALEFDGRMHPISLEDMVVGRSPEQADIVVPDSSVSRRHLRLVRVGAVVTLIDLGSRNGVAVDGRRVDGSTVLREGDRITVGRTEMVFHADATDGRTPQ</sequence>
<evidence type="ECO:0000313" key="5">
    <source>
        <dbReference type="EMBL" id="MBB4883766.1"/>
    </source>
</evidence>
<name>A0A7W7L650_9MICC</name>
<feature type="compositionally biased region" description="Low complexity" evidence="3">
    <location>
        <begin position="129"/>
        <end position="178"/>
    </location>
</feature>
<evidence type="ECO:0000256" key="2">
    <source>
        <dbReference type="PROSITE-ProRule" id="PRU00182"/>
    </source>
</evidence>
<keyword evidence="1" id="KW-0597">Phosphoprotein</keyword>
<proteinExistence type="predicted"/>
<dbReference type="SUPFAM" id="SSF49879">
    <property type="entry name" value="SMAD/FHA domain"/>
    <property type="match status" value="1"/>
</dbReference>
<feature type="domain" description="FHA" evidence="4">
    <location>
        <begin position="232"/>
        <end position="282"/>
    </location>
</feature>
<dbReference type="Gene3D" id="2.60.200.20">
    <property type="match status" value="1"/>
</dbReference>
<dbReference type="InterPro" id="IPR000253">
    <property type="entry name" value="FHA_dom"/>
</dbReference>
<dbReference type="RefSeq" id="WP_184231865.1">
    <property type="nucleotide sequence ID" value="NZ_BMLA01000004.1"/>
</dbReference>
<dbReference type="InterPro" id="IPR050923">
    <property type="entry name" value="Cell_Proc_Reg/RNA_Proc"/>
</dbReference>
<evidence type="ECO:0000256" key="1">
    <source>
        <dbReference type="ARBA" id="ARBA00022553"/>
    </source>
</evidence>
<dbReference type="SMART" id="SM00240">
    <property type="entry name" value="FHA"/>
    <property type="match status" value="1"/>
</dbReference>
<reference evidence="5 6" key="1">
    <citation type="submission" date="2020-08" db="EMBL/GenBank/DDBJ databases">
        <title>Sequencing the genomes of 1000 actinobacteria strains.</title>
        <authorList>
            <person name="Klenk H.-P."/>
        </authorList>
    </citation>
    <scope>NUCLEOTIDE SEQUENCE [LARGE SCALE GENOMIC DNA]</scope>
    <source>
        <strain evidence="5 6">DSM 19079</strain>
    </source>
</reference>
<feature type="region of interest" description="Disordered" evidence="3">
    <location>
        <begin position="120"/>
        <end position="215"/>
    </location>
</feature>
<dbReference type="AlphaFoldDB" id="A0A7W7L650"/>
<dbReference type="PROSITE" id="PS50889">
    <property type="entry name" value="S4"/>
    <property type="match status" value="1"/>
</dbReference>
<dbReference type="PANTHER" id="PTHR23308">
    <property type="entry name" value="NUCLEAR INHIBITOR OF PROTEIN PHOSPHATASE-1"/>
    <property type="match status" value="1"/>
</dbReference>
<keyword evidence="6" id="KW-1185">Reference proteome</keyword>
<dbReference type="InterPro" id="IPR008984">
    <property type="entry name" value="SMAD_FHA_dom_sf"/>
</dbReference>
<dbReference type="Pfam" id="PF00498">
    <property type="entry name" value="FHA"/>
    <property type="match status" value="1"/>
</dbReference>
<dbReference type="GO" id="GO:0003723">
    <property type="term" value="F:RNA binding"/>
    <property type="evidence" value="ECO:0007669"/>
    <property type="project" value="UniProtKB-KW"/>
</dbReference>
<organism evidence="5 6">
    <name type="scientific">Micrococcus flavus</name>
    <dbReference type="NCBI Taxonomy" id="384602"/>
    <lineage>
        <taxon>Bacteria</taxon>
        <taxon>Bacillati</taxon>
        <taxon>Actinomycetota</taxon>
        <taxon>Actinomycetes</taxon>
        <taxon>Micrococcales</taxon>
        <taxon>Micrococcaceae</taxon>
        <taxon>Micrococcus</taxon>
    </lineage>
</organism>
<dbReference type="Gene3D" id="3.30.2320.60">
    <property type="entry name" value="FhaA, phosphopeptide-binding domain (DUF3662)"/>
    <property type="match status" value="1"/>
</dbReference>